<dbReference type="Pfam" id="PF18998">
    <property type="entry name" value="Flg_new_2"/>
    <property type="match status" value="1"/>
</dbReference>
<dbReference type="Gene3D" id="2.60.40.2340">
    <property type="match status" value="2"/>
</dbReference>
<evidence type="ECO:0000259" key="6">
    <source>
        <dbReference type="Pfam" id="PF18998"/>
    </source>
</evidence>
<keyword evidence="8" id="KW-1185">Reference proteome</keyword>
<evidence type="ECO:0000256" key="3">
    <source>
        <dbReference type="ARBA" id="ARBA00022525"/>
    </source>
</evidence>
<feature type="domain" description="Bacterial repeat" evidence="6">
    <location>
        <begin position="23"/>
        <end position="108"/>
    </location>
</feature>
<dbReference type="InterPro" id="IPR013378">
    <property type="entry name" value="InlB-like_B-rpt"/>
</dbReference>
<evidence type="ECO:0000256" key="2">
    <source>
        <dbReference type="ARBA" id="ARBA00022512"/>
    </source>
</evidence>
<name>A0ABP7M7V2_9GAMM</name>
<dbReference type="SUPFAM" id="SSF52058">
    <property type="entry name" value="L domain-like"/>
    <property type="match status" value="5"/>
</dbReference>
<dbReference type="Proteomes" id="UP001501565">
    <property type="component" value="Unassembled WGS sequence"/>
</dbReference>
<dbReference type="Gene3D" id="3.80.10.10">
    <property type="entry name" value="Ribonuclease Inhibitor"/>
    <property type="match status" value="1"/>
</dbReference>
<dbReference type="PANTHER" id="PTHR31018">
    <property type="entry name" value="SPORULATION-SPECIFIC PROTEIN-RELATED"/>
    <property type="match status" value="1"/>
</dbReference>
<dbReference type="Gene3D" id="3.80.20.20">
    <property type="entry name" value="Receptor L-domain"/>
    <property type="match status" value="3"/>
</dbReference>
<keyword evidence="4" id="KW-0732">Signal</keyword>
<reference evidence="8" key="1">
    <citation type="journal article" date="2019" name="Int. J. Syst. Evol. Microbiol.">
        <title>The Global Catalogue of Microorganisms (GCM) 10K type strain sequencing project: providing services to taxonomists for standard genome sequencing and annotation.</title>
        <authorList>
            <consortium name="The Broad Institute Genomics Platform"/>
            <consortium name="The Broad Institute Genome Sequencing Center for Infectious Disease"/>
            <person name="Wu L."/>
            <person name="Ma J."/>
        </authorList>
    </citation>
    <scope>NUCLEOTIDE SEQUENCE [LARGE SCALE GENOMIC DNA]</scope>
    <source>
        <strain evidence="8">JCM 17551</strain>
    </source>
</reference>
<dbReference type="InterPro" id="IPR051648">
    <property type="entry name" value="CWI-Assembly_Regulator"/>
</dbReference>
<dbReference type="RefSeq" id="WP_344796108.1">
    <property type="nucleotide sequence ID" value="NZ_BAABBN010000004.1"/>
</dbReference>
<protein>
    <recommendedName>
        <fullName evidence="6">Bacterial repeat domain-containing protein</fullName>
    </recommendedName>
</protein>
<dbReference type="InterPro" id="IPR036941">
    <property type="entry name" value="Rcpt_L-dom_sf"/>
</dbReference>
<proteinExistence type="predicted"/>
<evidence type="ECO:0000256" key="4">
    <source>
        <dbReference type="ARBA" id="ARBA00022729"/>
    </source>
</evidence>
<dbReference type="InterPro" id="IPR032675">
    <property type="entry name" value="LRR_dom_sf"/>
</dbReference>
<gene>
    <name evidence="7" type="ORF">GCM10022277_10040</name>
</gene>
<comment type="subcellular location">
    <subcellularLocation>
        <location evidence="1">Secreted</location>
        <location evidence="1">Cell wall</location>
    </subcellularLocation>
</comment>
<keyword evidence="2" id="KW-0134">Cell wall</keyword>
<dbReference type="InterPro" id="IPR044060">
    <property type="entry name" value="Bacterial_rp_domain"/>
</dbReference>
<dbReference type="EMBL" id="BAABBN010000004">
    <property type="protein sequence ID" value="GAA3917121.1"/>
    <property type="molecule type" value="Genomic_DNA"/>
</dbReference>
<keyword evidence="5" id="KW-0325">Glycoprotein</keyword>
<accession>A0ABP7M7V2</accession>
<keyword evidence="3" id="KW-0964">Secreted</keyword>
<evidence type="ECO:0000313" key="7">
    <source>
        <dbReference type="EMBL" id="GAA3917121.1"/>
    </source>
</evidence>
<sequence length="879" mass="92241">MSKLLGRSVLLLVFILLGGCKLAVDTQGRGNVTSKSGLVHCGTSGTNCRVDYEKFSDIASSYTEVLTAHPDSGYQFTGWSGDCSGTGTCSIKINKLTGSKNVTAHFTQLILSDKKDLTEFKFRVADNPSLPSDISGSIDQSSGVISLVVPSSTNLTMLVASFITTGEEVTVDGVPQESASSVNDFSSNVSYQVEAENGSEKHYLVKVSAVSFEAKAITDFRFTKQNNDQVSEDVIANIDEAAHTISLLVADSTDVSSLIATFETTGQQVFVNGVEQYSGITPNSFNSAVVYRVVAGNQSVQDYTVTVTESACLEEPWVGNYTIESLQDAQALAGYTSVTGALVIGSYNSSSHDLLNLDDLSCVRSVGSLSVISNEALETLNGLNSLSEVKGSLVVRANPELVDLSALSSLTRVNTLSLSQNNKLANLDGLQSITEVDALVLDDLPEVTELDAVAALQVNLSLAIKSMDSLVALPDFTNLAGNTLFLELNGNPVLNDLNGLAAQTELKTLVIRSNPQLESLAGLQNITTLNKLTLAGNTALSSLEGLSGLQTVRDVVIESNHALTNLVGLSALTNVSGDIQISSNDTLVSTEGLTALTSLSGGLTLEDNSDLSDLSGFSRITGDLNIVTIENNDSLQTLNGLSSVRSANQVIIKNNAQLQNLQGLNGLTSVSKLFVEGNDALLNLNGLGALTQVNGQFAILNNNNMQDLSGVTALKTISGDFDLERNNKLVSVDGLNNLERAGTTSIRLNPQLSDLGALNKLTQLSGSLIVFGNNQLADLSGLSNLASIGSSSSHDLEIRGGFLNSVSLTGLTSVSGDVFIDGSSVADLNMPELCNVGQHFKVSRNASLCTSEAEALRDQVQACGGLSNIIDVSGNAACN</sequence>
<dbReference type="NCBIfam" id="TIGR02543">
    <property type="entry name" value="List_Bact_rpt"/>
    <property type="match status" value="1"/>
</dbReference>
<evidence type="ECO:0000256" key="5">
    <source>
        <dbReference type="ARBA" id="ARBA00023180"/>
    </source>
</evidence>
<evidence type="ECO:0000256" key="1">
    <source>
        <dbReference type="ARBA" id="ARBA00004191"/>
    </source>
</evidence>
<comment type="caution">
    <text evidence="7">The sequence shown here is derived from an EMBL/GenBank/DDBJ whole genome shotgun (WGS) entry which is preliminary data.</text>
</comment>
<evidence type="ECO:0000313" key="8">
    <source>
        <dbReference type="Proteomes" id="UP001501565"/>
    </source>
</evidence>
<dbReference type="PANTHER" id="PTHR31018:SF3">
    <property type="entry name" value="RECEPTOR PROTEIN-TYROSINE KINASE"/>
    <property type="match status" value="1"/>
</dbReference>
<dbReference type="PROSITE" id="PS51257">
    <property type="entry name" value="PROKAR_LIPOPROTEIN"/>
    <property type="match status" value="1"/>
</dbReference>
<organism evidence="7 8">
    <name type="scientific">Litoribacillus peritrichatus</name>
    <dbReference type="NCBI Taxonomy" id="718191"/>
    <lineage>
        <taxon>Bacteria</taxon>
        <taxon>Pseudomonadati</taxon>
        <taxon>Pseudomonadota</taxon>
        <taxon>Gammaproteobacteria</taxon>
        <taxon>Oceanospirillales</taxon>
        <taxon>Oceanospirillaceae</taxon>
        <taxon>Litoribacillus</taxon>
    </lineage>
</organism>